<evidence type="ECO:0000259" key="2">
    <source>
        <dbReference type="Pfam" id="PF17919"/>
    </source>
</evidence>
<dbReference type="PANTHER" id="PTHR33064">
    <property type="entry name" value="POL PROTEIN"/>
    <property type="match status" value="1"/>
</dbReference>
<dbReference type="KEGG" id="soy:115883737"/>
<feature type="domain" description="Reverse transcriptase/retrotransposon-derived protein RNase H-like" evidence="2">
    <location>
        <begin position="46"/>
        <end position="98"/>
    </location>
</feature>
<dbReference type="Gene3D" id="3.30.70.270">
    <property type="match status" value="1"/>
</dbReference>
<dbReference type="AlphaFoldDB" id="A0A6J2Y2S2"/>
<accession>A0A6J2Y2S2</accession>
<name>A0A6J2Y2S2_SITOR</name>
<dbReference type="EC" id="2.7.7.49" evidence="1"/>
<reference evidence="4" key="1">
    <citation type="submission" date="2025-08" db="UniProtKB">
        <authorList>
            <consortium name="RefSeq"/>
        </authorList>
    </citation>
    <scope>IDENTIFICATION</scope>
    <source>
        <tissue evidence="4">Gonads</tissue>
    </source>
</reference>
<dbReference type="InterPro" id="IPR043128">
    <property type="entry name" value="Rev_trsase/Diguanyl_cyclase"/>
</dbReference>
<dbReference type="OrthoDB" id="117296at2759"/>
<dbReference type="InterPro" id="IPR043502">
    <property type="entry name" value="DNA/RNA_pol_sf"/>
</dbReference>
<dbReference type="SUPFAM" id="SSF56672">
    <property type="entry name" value="DNA/RNA polymerases"/>
    <property type="match status" value="1"/>
</dbReference>
<keyword evidence="3" id="KW-1185">Reference proteome</keyword>
<dbReference type="InterPro" id="IPR041577">
    <property type="entry name" value="RT_RNaseH_2"/>
</dbReference>
<sequence>MTPPKNVKQLLSFLQTCSWFRRFIHNFAEVSKPLSMLMKKNATWNWKLPQQEAFDQLKVLLSLTPILRQADAKLPYILRTDASSYALGVCLLQGRAQTNDLLNTHQDC</sequence>
<dbReference type="GO" id="GO:0003964">
    <property type="term" value="F:RNA-directed DNA polymerase activity"/>
    <property type="evidence" value="ECO:0007669"/>
    <property type="project" value="UniProtKB-EC"/>
</dbReference>
<evidence type="ECO:0000313" key="3">
    <source>
        <dbReference type="Proteomes" id="UP000504635"/>
    </source>
</evidence>
<dbReference type="InParanoid" id="A0A6J2Y2S2"/>
<dbReference type="InterPro" id="IPR051320">
    <property type="entry name" value="Viral_Replic_Matur_Polypro"/>
</dbReference>
<dbReference type="Pfam" id="PF17919">
    <property type="entry name" value="RT_RNaseH_2"/>
    <property type="match status" value="1"/>
</dbReference>
<dbReference type="GeneID" id="115883737"/>
<proteinExistence type="predicted"/>
<dbReference type="Proteomes" id="UP000504635">
    <property type="component" value="Unplaced"/>
</dbReference>
<evidence type="ECO:0000313" key="4">
    <source>
        <dbReference type="RefSeq" id="XP_030758007.1"/>
    </source>
</evidence>
<gene>
    <name evidence="4" type="primary">LOC115883737</name>
</gene>
<dbReference type="FunFam" id="3.30.70.270:FF:000020">
    <property type="entry name" value="Transposon Tf2-6 polyprotein-like Protein"/>
    <property type="match status" value="1"/>
</dbReference>
<organism evidence="3 4">
    <name type="scientific">Sitophilus oryzae</name>
    <name type="common">Rice weevil</name>
    <name type="synonym">Curculio oryzae</name>
    <dbReference type="NCBI Taxonomy" id="7048"/>
    <lineage>
        <taxon>Eukaryota</taxon>
        <taxon>Metazoa</taxon>
        <taxon>Ecdysozoa</taxon>
        <taxon>Arthropoda</taxon>
        <taxon>Hexapoda</taxon>
        <taxon>Insecta</taxon>
        <taxon>Pterygota</taxon>
        <taxon>Neoptera</taxon>
        <taxon>Endopterygota</taxon>
        <taxon>Coleoptera</taxon>
        <taxon>Polyphaga</taxon>
        <taxon>Cucujiformia</taxon>
        <taxon>Curculionidae</taxon>
        <taxon>Dryophthorinae</taxon>
        <taxon>Sitophilus</taxon>
    </lineage>
</organism>
<evidence type="ECO:0000256" key="1">
    <source>
        <dbReference type="ARBA" id="ARBA00012493"/>
    </source>
</evidence>
<dbReference type="PANTHER" id="PTHR33064:SF37">
    <property type="entry name" value="RIBONUCLEASE H"/>
    <property type="match status" value="1"/>
</dbReference>
<protein>
    <recommendedName>
        <fullName evidence="1">RNA-directed DNA polymerase</fullName>
        <ecNumber evidence="1">2.7.7.49</ecNumber>
    </recommendedName>
</protein>
<dbReference type="RefSeq" id="XP_030758007.1">
    <property type="nucleotide sequence ID" value="XM_030902147.1"/>
</dbReference>